<name>A0A914HXH7_GLORO</name>
<evidence type="ECO:0000313" key="1">
    <source>
        <dbReference type="Proteomes" id="UP000887572"/>
    </source>
</evidence>
<dbReference type="AlphaFoldDB" id="A0A914HXH7"/>
<evidence type="ECO:0000313" key="2">
    <source>
        <dbReference type="WBParaSite" id="Gr19_v10_g504.t1"/>
    </source>
</evidence>
<proteinExistence type="predicted"/>
<dbReference type="WBParaSite" id="Gr19_v10_g504.t1">
    <property type="protein sequence ID" value="Gr19_v10_g504.t1"/>
    <property type="gene ID" value="Gr19_v10_g504"/>
</dbReference>
<keyword evidence="1" id="KW-1185">Reference proteome</keyword>
<accession>A0A914HXH7</accession>
<organism evidence="1 2">
    <name type="scientific">Globodera rostochiensis</name>
    <name type="common">Golden nematode worm</name>
    <name type="synonym">Heterodera rostochiensis</name>
    <dbReference type="NCBI Taxonomy" id="31243"/>
    <lineage>
        <taxon>Eukaryota</taxon>
        <taxon>Metazoa</taxon>
        <taxon>Ecdysozoa</taxon>
        <taxon>Nematoda</taxon>
        <taxon>Chromadorea</taxon>
        <taxon>Rhabditida</taxon>
        <taxon>Tylenchina</taxon>
        <taxon>Tylenchomorpha</taxon>
        <taxon>Tylenchoidea</taxon>
        <taxon>Heteroderidae</taxon>
        <taxon>Heteroderinae</taxon>
        <taxon>Globodera</taxon>
    </lineage>
</organism>
<reference evidence="2" key="1">
    <citation type="submission" date="2022-11" db="UniProtKB">
        <authorList>
            <consortium name="WormBaseParasite"/>
        </authorList>
    </citation>
    <scope>IDENTIFICATION</scope>
</reference>
<sequence>MTRGKGIGMAGTFIHQNKKKEAKIQNIRFICRPVEEIPGSEKAGRVRKSNNQFLRLKAIWRFKFPEYENYAGDRS</sequence>
<dbReference type="Proteomes" id="UP000887572">
    <property type="component" value="Unplaced"/>
</dbReference>
<protein>
    <submittedName>
        <fullName evidence="2">Uncharacterized protein</fullName>
    </submittedName>
</protein>